<dbReference type="AlphaFoldDB" id="A0A8J4XZP7"/>
<sequence>MEFHKIETVMLYRGPEQQKQASWWNIKSSNPNKRLGDSNERSNFREVFEVSVYGFSCAGRPRSLLGWGIEGAGGATHMVLEGVPSPPALPFLRDTSISVLHTKECGKSFQEESAVHSWDAHLHPGKRSKACSLCVCDKADALVKFSMKEAAEKPSRNRTSSTAYGTSCGQMVAEARRHHLPGHHGATCSDAASSESLRLLSSSYGHERCCTTTL</sequence>
<proteinExistence type="predicted"/>
<dbReference type="EMBL" id="JACEEZ010020394">
    <property type="protein sequence ID" value="KAG0714599.1"/>
    <property type="molecule type" value="Genomic_DNA"/>
</dbReference>
<protein>
    <submittedName>
        <fullName evidence="1">Uncharacterized protein</fullName>
    </submittedName>
</protein>
<evidence type="ECO:0000313" key="2">
    <source>
        <dbReference type="Proteomes" id="UP000770661"/>
    </source>
</evidence>
<accession>A0A8J4XZP7</accession>
<dbReference type="Proteomes" id="UP000770661">
    <property type="component" value="Unassembled WGS sequence"/>
</dbReference>
<organism evidence="1 2">
    <name type="scientific">Chionoecetes opilio</name>
    <name type="common">Atlantic snow crab</name>
    <name type="synonym">Cancer opilio</name>
    <dbReference type="NCBI Taxonomy" id="41210"/>
    <lineage>
        <taxon>Eukaryota</taxon>
        <taxon>Metazoa</taxon>
        <taxon>Ecdysozoa</taxon>
        <taxon>Arthropoda</taxon>
        <taxon>Crustacea</taxon>
        <taxon>Multicrustacea</taxon>
        <taxon>Malacostraca</taxon>
        <taxon>Eumalacostraca</taxon>
        <taxon>Eucarida</taxon>
        <taxon>Decapoda</taxon>
        <taxon>Pleocyemata</taxon>
        <taxon>Brachyura</taxon>
        <taxon>Eubrachyura</taxon>
        <taxon>Majoidea</taxon>
        <taxon>Majidae</taxon>
        <taxon>Chionoecetes</taxon>
    </lineage>
</organism>
<comment type="caution">
    <text evidence="1">The sequence shown here is derived from an EMBL/GenBank/DDBJ whole genome shotgun (WGS) entry which is preliminary data.</text>
</comment>
<name>A0A8J4XZP7_CHIOP</name>
<evidence type="ECO:0000313" key="1">
    <source>
        <dbReference type="EMBL" id="KAG0714599.1"/>
    </source>
</evidence>
<dbReference type="OrthoDB" id="2789670at2759"/>
<reference evidence="1" key="1">
    <citation type="submission" date="2020-07" db="EMBL/GenBank/DDBJ databases">
        <title>The High-quality genome of the commercially important snow crab, Chionoecetes opilio.</title>
        <authorList>
            <person name="Jeong J.-H."/>
            <person name="Ryu S."/>
        </authorList>
    </citation>
    <scope>NUCLEOTIDE SEQUENCE</scope>
    <source>
        <strain evidence="1">MADBK_172401_WGS</strain>
        <tissue evidence="1">Digestive gland</tissue>
    </source>
</reference>
<keyword evidence="2" id="KW-1185">Reference proteome</keyword>
<gene>
    <name evidence="1" type="ORF">GWK47_001539</name>
</gene>